<reference evidence="2" key="1">
    <citation type="journal article" date="2010" name="Genome Res.">
        <title>Population genomic sequencing of Coccidioides fungi reveals recent hybridization and transposon control.</title>
        <authorList>
            <person name="Neafsey D.E."/>
            <person name="Barker B.M."/>
            <person name="Sharpton T.J."/>
            <person name="Stajich J.E."/>
            <person name="Park D.J."/>
            <person name="Whiston E."/>
            <person name="Hung C.-Y."/>
            <person name="McMahan C."/>
            <person name="White J."/>
            <person name="Sykes S."/>
            <person name="Heiman D."/>
            <person name="Young S."/>
            <person name="Zeng Q."/>
            <person name="Abouelleil A."/>
            <person name="Aftuck L."/>
            <person name="Bessette D."/>
            <person name="Brown A."/>
            <person name="FitzGerald M."/>
            <person name="Lui A."/>
            <person name="Macdonald J.P."/>
            <person name="Priest M."/>
            <person name="Orbach M.J."/>
            <person name="Galgiani J.N."/>
            <person name="Kirkland T.N."/>
            <person name="Cole G.T."/>
            <person name="Birren B.W."/>
            <person name="Henn M.R."/>
            <person name="Taylor J.W."/>
            <person name="Rounsley S.D."/>
        </authorList>
    </citation>
    <scope>NUCLEOTIDE SEQUENCE [LARGE SCALE GENOMIC DNA]</scope>
    <source>
        <strain evidence="2">RMSCC 2394</strain>
    </source>
</reference>
<accession>A0A0J6Y915</accession>
<evidence type="ECO:0000313" key="1">
    <source>
        <dbReference type="EMBL" id="KMP03283.1"/>
    </source>
</evidence>
<organism evidence="1 2">
    <name type="scientific">Coccidioides immitis RMSCC 2394</name>
    <dbReference type="NCBI Taxonomy" id="404692"/>
    <lineage>
        <taxon>Eukaryota</taxon>
        <taxon>Fungi</taxon>
        <taxon>Dikarya</taxon>
        <taxon>Ascomycota</taxon>
        <taxon>Pezizomycotina</taxon>
        <taxon>Eurotiomycetes</taxon>
        <taxon>Eurotiomycetidae</taxon>
        <taxon>Onygenales</taxon>
        <taxon>Onygenaceae</taxon>
        <taxon>Coccidioides</taxon>
    </lineage>
</organism>
<dbReference type="EMBL" id="DS028094">
    <property type="protein sequence ID" value="KMP03283.1"/>
    <property type="molecule type" value="Genomic_DNA"/>
</dbReference>
<gene>
    <name evidence="1" type="ORF">CIRG_02975</name>
</gene>
<proteinExistence type="predicted"/>
<protein>
    <submittedName>
        <fullName evidence="1">Uncharacterized protein</fullName>
    </submittedName>
</protein>
<dbReference type="Proteomes" id="UP000054565">
    <property type="component" value="Unassembled WGS sequence"/>
</dbReference>
<dbReference type="AlphaFoldDB" id="A0A0J6Y915"/>
<evidence type="ECO:0000313" key="2">
    <source>
        <dbReference type="Proteomes" id="UP000054565"/>
    </source>
</evidence>
<name>A0A0J6Y915_COCIT</name>
<sequence>MGECARDVESSTRCGRLQLRRRQRAKVDRSHSVQLFAFQAAATPV</sequence>